<evidence type="ECO:0000256" key="7">
    <source>
        <dbReference type="ARBA" id="ARBA00023136"/>
    </source>
</evidence>
<keyword evidence="9" id="KW-1185">Reference proteome</keyword>
<evidence type="ECO:0000313" key="9">
    <source>
        <dbReference type="Proteomes" id="UP000515152"/>
    </source>
</evidence>
<evidence type="ECO:0000313" key="10">
    <source>
        <dbReference type="RefSeq" id="XP_042562619.1"/>
    </source>
</evidence>
<evidence type="ECO:0000256" key="4">
    <source>
        <dbReference type="ARBA" id="ARBA00005975"/>
    </source>
</evidence>
<protein>
    <submittedName>
        <fullName evidence="10 11">Lipopolysaccharide-induced tumor necrosis factor-alpha factor homolog</fullName>
    </submittedName>
</protein>
<dbReference type="GO" id="GO:0098574">
    <property type="term" value="C:cytoplasmic side of lysosomal membrane"/>
    <property type="evidence" value="ECO:0007669"/>
    <property type="project" value="TreeGrafter"/>
</dbReference>
<keyword evidence="5" id="KW-0479">Metal-binding</keyword>
<dbReference type="GO" id="GO:0008270">
    <property type="term" value="F:zinc ion binding"/>
    <property type="evidence" value="ECO:0007669"/>
    <property type="project" value="TreeGrafter"/>
</dbReference>
<keyword evidence="7" id="KW-0472">Membrane</keyword>
<dbReference type="KEGG" id="char:122131962"/>
<gene>
    <name evidence="10 11 12" type="primary">litaf</name>
</gene>
<dbReference type="GO" id="GO:0005634">
    <property type="term" value="C:nucleus"/>
    <property type="evidence" value="ECO:0007669"/>
    <property type="project" value="TreeGrafter"/>
</dbReference>
<dbReference type="SMART" id="SM00714">
    <property type="entry name" value="LITAF"/>
    <property type="match status" value="1"/>
</dbReference>
<name>A0A8M1KJ86_CLUHA</name>
<accession>A0A8M1KJ86</accession>
<dbReference type="RefSeq" id="XP_042562621.1">
    <property type="nucleotide sequence ID" value="XM_042706687.1"/>
</dbReference>
<feature type="domain" description="LITAF" evidence="8">
    <location>
        <begin position="72"/>
        <end position="156"/>
    </location>
</feature>
<dbReference type="Pfam" id="PF10601">
    <property type="entry name" value="zf-LITAF-like"/>
    <property type="match status" value="1"/>
</dbReference>
<reference evidence="10 11" key="1">
    <citation type="submission" date="2025-04" db="UniProtKB">
        <authorList>
            <consortium name="RefSeq"/>
        </authorList>
    </citation>
    <scope>IDENTIFICATION</scope>
</reference>
<dbReference type="RefSeq" id="XP_042562620.1">
    <property type="nucleotide sequence ID" value="XM_042706686.1"/>
</dbReference>
<dbReference type="GeneID" id="122131962"/>
<dbReference type="InterPro" id="IPR006629">
    <property type="entry name" value="LITAF"/>
</dbReference>
<dbReference type="GeneTree" id="ENSGT00940000155366"/>
<dbReference type="PANTHER" id="PTHR23292">
    <property type="entry name" value="LIPOPOLYSACCHARIDE-INDUCED TUMOR NECROSIS FACTOR-ALPHA FACTOR"/>
    <property type="match status" value="1"/>
</dbReference>
<dbReference type="GO" id="GO:0098560">
    <property type="term" value="C:cytoplasmic side of late endosome membrane"/>
    <property type="evidence" value="ECO:0007669"/>
    <property type="project" value="TreeGrafter"/>
</dbReference>
<proteinExistence type="inferred from homology"/>
<dbReference type="Proteomes" id="UP000515152">
    <property type="component" value="Unplaced"/>
</dbReference>
<keyword evidence="6" id="KW-0862">Zinc</keyword>
<dbReference type="PROSITE" id="PS51837">
    <property type="entry name" value="LITAF"/>
    <property type="match status" value="1"/>
</dbReference>
<comment type="subcellular location">
    <subcellularLocation>
        <location evidence="1">Endosome membrane</location>
        <topology evidence="1">Peripheral membrane protein</topology>
        <orientation evidence="1">Cytoplasmic side</orientation>
    </subcellularLocation>
    <subcellularLocation>
        <location evidence="2">Late endosome membrane</location>
    </subcellularLocation>
    <subcellularLocation>
        <location evidence="3">Lysosome membrane</location>
        <topology evidence="3">Peripheral membrane protein</topology>
        <orientation evidence="3">Cytoplasmic side</orientation>
    </subcellularLocation>
</comment>
<evidence type="ECO:0000256" key="2">
    <source>
        <dbReference type="ARBA" id="ARBA00004414"/>
    </source>
</evidence>
<comment type="similarity">
    <text evidence="4">Belongs to the CDIP1/LITAF family.</text>
</comment>
<evidence type="ECO:0000259" key="8">
    <source>
        <dbReference type="PROSITE" id="PS51837"/>
    </source>
</evidence>
<dbReference type="PANTHER" id="PTHR23292:SF45">
    <property type="entry name" value="LIPOPOLYSACCHARIDE-INDUCED TUMOR NECROSIS FACTOR-ALPHA FACTOR HOMOLOG"/>
    <property type="match status" value="1"/>
</dbReference>
<dbReference type="OrthoDB" id="4713066at2759"/>
<dbReference type="RefSeq" id="XP_042562619.1">
    <property type="nucleotide sequence ID" value="XM_042706685.1"/>
</dbReference>
<evidence type="ECO:0000256" key="6">
    <source>
        <dbReference type="ARBA" id="ARBA00022833"/>
    </source>
</evidence>
<sequence length="157" mass="17181">MASAPPMDFNNYYGQPQPPSYEETVAAPQYTYSNTAPPPVYAKTPQPAYPTQAYNQMYPEQSNAAGPSNVVVQTVYVQPGAVFGDFPVHVHCSGCTQMVLTRLVHDNGVLTWLTCLSLSIVGCLYGCCLIPFCVDSLKDVKHHCPNCNSLLGVYKRL</sequence>
<dbReference type="AlphaFoldDB" id="A0A8M1KJ86"/>
<dbReference type="CTD" id="9516"/>
<organism evidence="9 11">
    <name type="scientific">Clupea harengus</name>
    <name type="common">Atlantic herring</name>
    <dbReference type="NCBI Taxonomy" id="7950"/>
    <lineage>
        <taxon>Eukaryota</taxon>
        <taxon>Metazoa</taxon>
        <taxon>Chordata</taxon>
        <taxon>Craniata</taxon>
        <taxon>Vertebrata</taxon>
        <taxon>Euteleostomi</taxon>
        <taxon>Actinopterygii</taxon>
        <taxon>Neopterygii</taxon>
        <taxon>Teleostei</taxon>
        <taxon>Clupei</taxon>
        <taxon>Clupeiformes</taxon>
        <taxon>Clupeoidei</taxon>
        <taxon>Clupeidae</taxon>
        <taxon>Clupea</taxon>
    </lineage>
</organism>
<dbReference type="InterPro" id="IPR037519">
    <property type="entry name" value="LITAF_fam"/>
</dbReference>
<evidence type="ECO:0000256" key="5">
    <source>
        <dbReference type="ARBA" id="ARBA00022723"/>
    </source>
</evidence>
<evidence type="ECO:0000313" key="11">
    <source>
        <dbReference type="RefSeq" id="XP_042562620.1"/>
    </source>
</evidence>
<evidence type="ECO:0000256" key="3">
    <source>
        <dbReference type="ARBA" id="ARBA00004630"/>
    </source>
</evidence>
<evidence type="ECO:0000256" key="1">
    <source>
        <dbReference type="ARBA" id="ARBA00004125"/>
    </source>
</evidence>
<evidence type="ECO:0000313" key="12">
    <source>
        <dbReference type="RefSeq" id="XP_042562621.1"/>
    </source>
</evidence>